<dbReference type="InterPro" id="IPR014001">
    <property type="entry name" value="Helicase_ATP-bd"/>
</dbReference>
<dbReference type="NCBIfam" id="NF003673">
    <property type="entry name" value="PRK05298.1"/>
    <property type="match status" value="1"/>
</dbReference>
<evidence type="ECO:0000256" key="2">
    <source>
        <dbReference type="ARBA" id="ARBA00008533"/>
    </source>
</evidence>
<evidence type="ECO:0000256" key="13">
    <source>
        <dbReference type="HAMAP-Rule" id="MF_00204"/>
    </source>
</evidence>
<evidence type="ECO:0000256" key="1">
    <source>
        <dbReference type="ARBA" id="ARBA00004496"/>
    </source>
</evidence>
<dbReference type="CDD" id="cd17916">
    <property type="entry name" value="DEXHc_UvrB"/>
    <property type="match status" value="1"/>
</dbReference>
<reference evidence="19 20" key="1">
    <citation type="submission" date="2023-04" db="EMBL/GenBank/DDBJ databases">
        <title>A novel bacteria isolated from coastal sediment.</title>
        <authorList>
            <person name="Liu X.-J."/>
            <person name="Du Z.-J."/>
        </authorList>
    </citation>
    <scope>NUCLEOTIDE SEQUENCE [LARGE SCALE GENOMIC DNA]</scope>
    <source>
        <strain evidence="19 20">SDUM461004</strain>
    </source>
</reference>
<dbReference type="InterPro" id="IPR036876">
    <property type="entry name" value="UVR_dom_sf"/>
</dbReference>
<evidence type="ECO:0000256" key="15">
    <source>
        <dbReference type="SAM" id="MobiDB-lite"/>
    </source>
</evidence>
<dbReference type="PROSITE" id="PS51192">
    <property type="entry name" value="HELICASE_ATP_BIND_1"/>
    <property type="match status" value="1"/>
</dbReference>
<evidence type="ECO:0000259" key="18">
    <source>
        <dbReference type="PROSITE" id="PS51194"/>
    </source>
</evidence>
<evidence type="ECO:0000256" key="3">
    <source>
        <dbReference type="ARBA" id="ARBA00022490"/>
    </source>
</evidence>
<evidence type="ECO:0000256" key="7">
    <source>
        <dbReference type="ARBA" id="ARBA00022840"/>
    </source>
</evidence>
<dbReference type="SMART" id="SM00487">
    <property type="entry name" value="DEXDc"/>
    <property type="match status" value="1"/>
</dbReference>
<dbReference type="PROSITE" id="PS50151">
    <property type="entry name" value="UVR"/>
    <property type="match status" value="1"/>
</dbReference>
<feature type="region of interest" description="Disordered" evidence="15">
    <location>
        <begin position="669"/>
        <end position="710"/>
    </location>
</feature>
<dbReference type="SMART" id="SM00490">
    <property type="entry name" value="HELICc"/>
    <property type="match status" value="1"/>
</dbReference>
<evidence type="ECO:0000259" key="17">
    <source>
        <dbReference type="PROSITE" id="PS51192"/>
    </source>
</evidence>
<name>A0ABU1AQZ3_9BACT</name>
<feature type="domain" description="UVR" evidence="16">
    <location>
        <begin position="641"/>
        <end position="676"/>
    </location>
</feature>
<keyword evidence="3 13" id="KW-0963">Cytoplasm</keyword>
<evidence type="ECO:0000256" key="12">
    <source>
        <dbReference type="ARBA" id="ARBA00029504"/>
    </source>
</evidence>
<comment type="subcellular location">
    <subcellularLocation>
        <location evidence="1 13 14">Cytoplasm</location>
    </subcellularLocation>
</comment>
<dbReference type="InterPro" id="IPR041471">
    <property type="entry name" value="UvrB_inter"/>
</dbReference>
<gene>
    <name evidence="13 19" type="primary">uvrB</name>
    <name evidence="19" type="ORF">QEH59_16450</name>
</gene>
<dbReference type="InterPro" id="IPR024759">
    <property type="entry name" value="UvrB_YAD/RRR_dom"/>
</dbReference>
<keyword evidence="6 13" id="KW-0228">DNA excision</keyword>
<dbReference type="Pfam" id="PF12344">
    <property type="entry name" value="UvrB"/>
    <property type="match status" value="1"/>
</dbReference>
<evidence type="ECO:0000256" key="5">
    <source>
        <dbReference type="ARBA" id="ARBA00022763"/>
    </source>
</evidence>
<evidence type="ECO:0000313" key="19">
    <source>
        <dbReference type="EMBL" id="MDQ8196028.1"/>
    </source>
</evidence>
<evidence type="ECO:0000256" key="9">
    <source>
        <dbReference type="ARBA" id="ARBA00023204"/>
    </source>
</evidence>
<keyword evidence="8 13" id="KW-0267">Excision nuclease</keyword>
<dbReference type="Pfam" id="PF04851">
    <property type="entry name" value="ResIII"/>
    <property type="match status" value="1"/>
</dbReference>
<keyword evidence="7 13" id="KW-0067">ATP-binding</keyword>
<dbReference type="InterPro" id="IPR001650">
    <property type="entry name" value="Helicase_C-like"/>
</dbReference>
<dbReference type="EMBL" id="JARXIC010000042">
    <property type="protein sequence ID" value="MDQ8196028.1"/>
    <property type="molecule type" value="Genomic_DNA"/>
</dbReference>
<dbReference type="CDD" id="cd18790">
    <property type="entry name" value="SF2_C_UvrB"/>
    <property type="match status" value="1"/>
</dbReference>
<feature type="binding site" evidence="13">
    <location>
        <begin position="58"/>
        <end position="65"/>
    </location>
    <ligand>
        <name>ATP</name>
        <dbReference type="ChEBI" id="CHEBI:30616"/>
    </ligand>
</feature>
<dbReference type="Pfam" id="PF17757">
    <property type="entry name" value="UvrB_inter"/>
    <property type="match status" value="1"/>
</dbReference>
<dbReference type="Pfam" id="PF00271">
    <property type="entry name" value="Helicase_C"/>
    <property type="match status" value="1"/>
</dbReference>
<dbReference type="GO" id="GO:0016787">
    <property type="term" value="F:hydrolase activity"/>
    <property type="evidence" value="ECO:0007669"/>
    <property type="project" value="UniProtKB-KW"/>
</dbReference>
<dbReference type="PANTHER" id="PTHR24029">
    <property type="entry name" value="UVRABC SYSTEM PROTEIN B"/>
    <property type="match status" value="1"/>
</dbReference>
<organism evidence="19 20">
    <name type="scientific">Thalassobacterium sedimentorum</name>
    <dbReference type="NCBI Taxonomy" id="3041258"/>
    <lineage>
        <taxon>Bacteria</taxon>
        <taxon>Pseudomonadati</taxon>
        <taxon>Verrucomicrobiota</taxon>
        <taxon>Opitutia</taxon>
        <taxon>Puniceicoccales</taxon>
        <taxon>Coraliomargaritaceae</taxon>
        <taxon>Thalassobacterium</taxon>
    </lineage>
</organism>
<keyword evidence="10 13" id="KW-0742">SOS response</keyword>
<evidence type="ECO:0000256" key="14">
    <source>
        <dbReference type="RuleBase" id="RU003587"/>
    </source>
</evidence>
<evidence type="ECO:0000256" key="11">
    <source>
        <dbReference type="ARBA" id="ARBA00026033"/>
    </source>
</evidence>
<dbReference type="InterPro" id="IPR004807">
    <property type="entry name" value="UvrB"/>
</dbReference>
<dbReference type="SUPFAM" id="SSF46600">
    <property type="entry name" value="C-terminal UvrC-binding domain of UvrB"/>
    <property type="match status" value="1"/>
</dbReference>
<accession>A0ABU1AQZ3</accession>
<dbReference type="Gene3D" id="3.40.50.300">
    <property type="entry name" value="P-loop containing nucleotide triphosphate hydrolases"/>
    <property type="match status" value="3"/>
</dbReference>
<keyword evidence="9 13" id="KW-0234">DNA repair</keyword>
<sequence>MRLRKARLALASLGNSAICISVDFKLSSDYSPQGDQPEAIRQLVESIRAGNRYQTLLGVTGSGKTFSMANVIQQLQRPALIISHNKTLAAQLYSEFKAFFPENAVEYFVSYYDYYQPEAYIPQTDTYIEKDSSINDDIERLRISASSSLISRKDVIVIASVSCIYGLGSPEDFKAMMLPLRAGLELSRDDFLEQLVGILYERNDVDFKRGSFRVRGDVVDIYPAYMESGIRIEFWGDEIESIRELDPVTGETSEQLEMFNLYPATQYVTPKDKVDAAIAGIRQELEERVAYFESKNMLIEAQRIRMRTEYDIELLQEMGFCTGIENYSRYLSGRKPGERPFCLIDFFPEDALLFVDESHVTLPQVRAMYNGDRARKERLVDFGFRLPSAMDNRPQKEEEFNQITGQTIYVSATPAQHEYDVSKVIAEQVIRPTGLVDPVMEIRPIQGQVEDFIGEVRQAADMGERTLATTLTKRMSEDLSDYLREAGLKVEYLHSDIDAIERVEILRRLRKGEFDVLVGVNLLREGLDLPEVALVAILDADKEGFLRSATSLIQTAGRAARHEKGRVILYADVITKSIQLTLETTDYRREKQLAHNKQHGIIPVGVKREIDDGLQAPGKRYDEREDDVIGLLAESDDRDVAEVIAEMEEEMLEAARKLEFEKAAMIRDQIETLQSGKHGGGESGAAKSKPYKKRKSKAVYNKSGLPRKKK</sequence>
<keyword evidence="19" id="KW-0378">Hydrolase</keyword>
<dbReference type="NCBIfam" id="TIGR00631">
    <property type="entry name" value="uvrb"/>
    <property type="match status" value="1"/>
</dbReference>
<comment type="similarity">
    <text evidence="2 13 14">Belongs to the UvrB family.</text>
</comment>
<comment type="domain">
    <text evidence="13">The beta-hairpin motif is involved in DNA binding.</text>
</comment>
<feature type="short sequence motif" description="Beta-hairpin" evidence="13">
    <location>
        <begin position="111"/>
        <end position="134"/>
    </location>
</feature>
<evidence type="ECO:0000256" key="6">
    <source>
        <dbReference type="ARBA" id="ARBA00022769"/>
    </source>
</evidence>
<keyword evidence="20" id="KW-1185">Reference proteome</keyword>
<evidence type="ECO:0000313" key="20">
    <source>
        <dbReference type="Proteomes" id="UP001243717"/>
    </source>
</evidence>
<dbReference type="Gene3D" id="4.10.860.10">
    <property type="entry name" value="UVR domain"/>
    <property type="match status" value="1"/>
</dbReference>
<feature type="domain" description="Helicase ATP-binding" evidence="17">
    <location>
        <begin position="45"/>
        <end position="202"/>
    </location>
</feature>
<evidence type="ECO:0000256" key="4">
    <source>
        <dbReference type="ARBA" id="ARBA00022741"/>
    </source>
</evidence>
<dbReference type="PANTHER" id="PTHR24029:SF0">
    <property type="entry name" value="UVRABC SYSTEM PROTEIN B"/>
    <property type="match status" value="1"/>
</dbReference>
<dbReference type="Pfam" id="PF02151">
    <property type="entry name" value="UVR"/>
    <property type="match status" value="1"/>
</dbReference>
<dbReference type="InterPro" id="IPR001943">
    <property type="entry name" value="UVR_dom"/>
</dbReference>
<evidence type="ECO:0000256" key="8">
    <source>
        <dbReference type="ARBA" id="ARBA00022881"/>
    </source>
</evidence>
<proteinExistence type="inferred from homology"/>
<dbReference type="Proteomes" id="UP001243717">
    <property type="component" value="Unassembled WGS sequence"/>
</dbReference>
<dbReference type="HAMAP" id="MF_00204">
    <property type="entry name" value="UvrB"/>
    <property type="match status" value="1"/>
</dbReference>
<keyword evidence="4 13" id="KW-0547">Nucleotide-binding</keyword>
<keyword evidence="5 13" id="KW-0227">DNA damage</keyword>
<dbReference type="InterPro" id="IPR027417">
    <property type="entry name" value="P-loop_NTPase"/>
</dbReference>
<feature type="domain" description="Helicase C-terminal" evidence="18">
    <location>
        <begin position="448"/>
        <end position="610"/>
    </location>
</feature>
<comment type="caution">
    <text evidence="19">The sequence shown here is derived from an EMBL/GenBank/DDBJ whole genome shotgun (WGS) entry which is preliminary data.</text>
</comment>
<dbReference type="SUPFAM" id="SSF52540">
    <property type="entry name" value="P-loop containing nucleoside triphosphate hydrolases"/>
    <property type="match status" value="2"/>
</dbReference>
<protein>
    <recommendedName>
        <fullName evidence="12 13">UvrABC system protein B</fullName>
        <shortName evidence="13">Protein UvrB</shortName>
    </recommendedName>
    <alternativeName>
        <fullName evidence="13">Excinuclease ABC subunit B</fullName>
    </alternativeName>
</protein>
<dbReference type="InterPro" id="IPR006935">
    <property type="entry name" value="Helicase/UvrB_N"/>
</dbReference>
<dbReference type="PROSITE" id="PS51194">
    <property type="entry name" value="HELICASE_CTER"/>
    <property type="match status" value="1"/>
</dbReference>
<evidence type="ECO:0000259" key="16">
    <source>
        <dbReference type="PROSITE" id="PS50151"/>
    </source>
</evidence>
<comment type="subunit">
    <text evidence="11 13 14">Forms a heterotetramer with UvrA during the search for lesions. Interacts with UvrC in an incision complex.</text>
</comment>
<dbReference type="Gene3D" id="6.10.140.240">
    <property type="match status" value="1"/>
</dbReference>
<evidence type="ECO:0000256" key="10">
    <source>
        <dbReference type="ARBA" id="ARBA00023236"/>
    </source>
</evidence>
<comment type="function">
    <text evidence="13">The UvrABC repair system catalyzes the recognition and processing of DNA lesions. A damage recognition complex composed of 2 UvrA and 2 UvrB subunits scans DNA for abnormalities. Upon binding of the UvrA(2)B(2) complex to a putative damaged site, the DNA wraps around one UvrB monomer. DNA wrap is dependent on ATP binding by UvrB and probably causes local melting of the DNA helix, facilitating insertion of UvrB beta-hairpin between the DNA strands. Then UvrB probes one DNA strand for the presence of a lesion. If a lesion is found the UvrA subunits dissociate and the UvrB-DNA preincision complex is formed. This complex is subsequently bound by UvrC and the second UvrB is released. If no lesion is found, the DNA wraps around the other UvrB subunit that will check the other stand for damage.</text>
</comment>